<organism evidence="3 4">
    <name type="scientific">Granulicella rosea</name>
    <dbReference type="NCBI Taxonomy" id="474952"/>
    <lineage>
        <taxon>Bacteria</taxon>
        <taxon>Pseudomonadati</taxon>
        <taxon>Acidobacteriota</taxon>
        <taxon>Terriglobia</taxon>
        <taxon>Terriglobales</taxon>
        <taxon>Acidobacteriaceae</taxon>
        <taxon>Granulicella</taxon>
    </lineage>
</organism>
<evidence type="ECO:0000256" key="1">
    <source>
        <dbReference type="ARBA" id="ARBA00022801"/>
    </source>
</evidence>
<name>A0A239LP05_9BACT</name>
<dbReference type="InterPro" id="IPR051058">
    <property type="entry name" value="GDSL_Est/Lipase"/>
</dbReference>
<feature type="chain" id="PRO_5012263729" evidence="2">
    <location>
        <begin position="22"/>
        <end position="274"/>
    </location>
</feature>
<feature type="signal peptide" evidence="2">
    <location>
        <begin position="1"/>
        <end position="21"/>
    </location>
</feature>
<dbReference type="AlphaFoldDB" id="A0A239LP05"/>
<reference evidence="3 4" key="1">
    <citation type="submission" date="2017-06" db="EMBL/GenBank/DDBJ databases">
        <authorList>
            <person name="Kim H.J."/>
            <person name="Triplett B.A."/>
        </authorList>
    </citation>
    <scope>NUCLEOTIDE SEQUENCE [LARGE SCALE GENOMIC DNA]</scope>
    <source>
        <strain evidence="3 4">DSM 18704</strain>
    </source>
</reference>
<keyword evidence="2" id="KW-0732">Signal</keyword>
<accession>A0A239LP05</accession>
<dbReference type="SUPFAM" id="SSF52266">
    <property type="entry name" value="SGNH hydrolase"/>
    <property type="match status" value="1"/>
</dbReference>
<dbReference type="PANTHER" id="PTHR45648:SF22">
    <property type="entry name" value="GDSL LIPASE_ACYLHYDROLASE FAMILY PROTEIN (AFU_ORTHOLOGUE AFUA_4G14700)"/>
    <property type="match status" value="1"/>
</dbReference>
<evidence type="ECO:0000313" key="4">
    <source>
        <dbReference type="Proteomes" id="UP000198356"/>
    </source>
</evidence>
<gene>
    <name evidence="3" type="ORF">SAMN05421770_107165</name>
</gene>
<proteinExistence type="predicted"/>
<dbReference type="InterPro" id="IPR001087">
    <property type="entry name" value="GDSL"/>
</dbReference>
<evidence type="ECO:0000313" key="3">
    <source>
        <dbReference type="EMBL" id="SNT32020.1"/>
    </source>
</evidence>
<dbReference type="Gene3D" id="3.40.50.1110">
    <property type="entry name" value="SGNH hydrolase"/>
    <property type="match status" value="1"/>
</dbReference>
<dbReference type="EMBL" id="FZOU01000007">
    <property type="protein sequence ID" value="SNT32020.1"/>
    <property type="molecule type" value="Genomic_DNA"/>
</dbReference>
<protein>
    <submittedName>
        <fullName evidence="3">Phospholipase/lecithinase/hemolysin</fullName>
    </submittedName>
</protein>
<sequence length="274" mass="29334">MKSRRYILAALALLGSLSLHAAASRPYTMLYVFGDSYSDTGAGFVDSDGPTAVAYLAERLHIPFTYFGDSNSKGKGLNFSVSGGKTGEGEGHGPRGAFFGRGLRNQVDDFAALVRSGKVKFDPAQTMFYFAGGLNDRGSAEGYTVTNIEGEIETLYALGARRFEVALLPVAIPVFATAGTQFNPGLAGIPAEMRARHPDIQIANSQWGPYFDEVMTHPAKYGITETVSPCVAPGAFLGSNICATPATHYYYYSAHPSTAVHKAVGEMLYREATQ</sequence>
<dbReference type="InterPro" id="IPR036514">
    <property type="entry name" value="SGNH_hydro_sf"/>
</dbReference>
<dbReference type="Pfam" id="PF00657">
    <property type="entry name" value="Lipase_GDSL"/>
    <property type="match status" value="1"/>
</dbReference>
<dbReference type="RefSeq" id="WP_245818070.1">
    <property type="nucleotide sequence ID" value="NZ_FZOU01000007.1"/>
</dbReference>
<keyword evidence="4" id="KW-1185">Reference proteome</keyword>
<dbReference type="PANTHER" id="PTHR45648">
    <property type="entry name" value="GDSL LIPASE/ACYLHYDROLASE FAMILY PROTEIN (AFU_ORTHOLOGUE AFUA_4G14700)"/>
    <property type="match status" value="1"/>
</dbReference>
<evidence type="ECO:0000256" key="2">
    <source>
        <dbReference type="SAM" id="SignalP"/>
    </source>
</evidence>
<keyword evidence="1" id="KW-0378">Hydrolase</keyword>
<dbReference type="GO" id="GO:0016788">
    <property type="term" value="F:hydrolase activity, acting on ester bonds"/>
    <property type="evidence" value="ECO:0007669"/>
    <property type="project" value="InterPro"/>
</dbReference>
<dbReference type="Proteomes" id="UP000198356">
    <property type="component" value="Unassembled WGS sequence"/>
</dbReference>